<gene>
    <name evidence="3" type="ORF">SAMN06297164_3403</name>
</gene>
<proteinExistence type="predicted"/>
<evidence type="ECO:0000313" key="3">
    <source>
        <dbReference type="EMBL" id="SOD22244.1"/>
    </source>
</evidence>
<dbReference type="EMBL" id="OCMU01000003">
    <property type="protein sequence ID" value="SOD22244.1"/>
    <property type="molecule type" value="Genomic_DNA"/>
</dbReference>
<dbReference type="Proteomes" id="UP000219335">
    <property type="component" value="Unassembled WGS sequence"/>
</dbReference>
<organism evidence="3 4">
    <name type="scientific">Nitrosomonas ureae</name>
    <dbReference type="NCBI Taxonomy" id="44577"/>
    <lineage>
        <taxon>Bacteria</taxon>
        <taxon>Pseudomonadati</taxon>
        <taxon>Pseudomonadota</taxon>
        <taxon>Betaproteobacteria</taxon>
        <taxon>Nitrosomonadales</taxon>
        <taxon>Nitrosomonadaceae</taxon>
        <taxon>Nitrosomonas</taxon>
    </lineage>
</organism>
<reference evidence="3 4" key="1">
    <citation type="submission" date="2017-09" db="EMBL/GenBank/DDBJ databases">
        <authorList>
            <person name="Ehlers B."/>
            <person name="Leendertz F.H."/>
        </authorList>
    </citation>
    <scope>NUCLEOTIDE SEQUENCE [LARGE SCALE GENOMIC DNA]</scope>
    <source>
        <strain evidence="3 4">Nm42</strain>
    </source>
</reference>
<evidence type="ECO:0000259" key="2">
    <source>
        <dbReference type="Pfam" id="PF20605"/>
    </source>
</evidence>
<dbReference type="Pfam" id="PF20605">
    <property type="entry name" value="Antitox_RHH"/>
    <property type="match status" value="1"/>
</dbReference>
<accession>A0A286AK32</accession>
<dbReference type="InterPro" id="IPR046765">
    <property type="entry name" value="Antitox_RHH"/>
</dbReference>
<evidence type="ECO:0000313" key="4">
    <source>
        <dbReference type="Proteomes" id="UP000219335"/>
    </source>
</evidence>
<feature type="domain" description="Antitoxin-like ribbon-helix-helix" evidence="2">
    <location>
        <begin position="41"/>
        <end position="88"/>
    </location>
</feature>
<sequence length="93" mass="10330">MANSLQEVLNRAKSNKTENKQQEVVESTKNVIEKKTTKKNRGNTVLIGGHFSPEVSKQLRIIAAEEGTTNQALIKQALDLLFTKKGKKLIVDP</sequence>
<name>A0A286AK32_9PROT</name>
<protein>
    <recommendedName>
        <fullName evidence="2">Antitoxin-like ribbon-helix-helix domain-containing protein</fullName>
    </recommendedName>
</protein>
<dbReference type="RefSeq" id="WP_097107352.1">
    <property type="nucleotide sequence ID" value="NZ_OCMU01000003.1"/>
</dbReference>
<dbReference type="AlphaFoldDB" id="A0A286AK32"/>
<feature type="region of interest" description="Disordered" evidence="1">
    <location>
        <begin position="1"/>
        <end position="29"/>
    </location>
</feature>
<evidence type="ECO:0000256" key="1">
    <source>
        <dbReference type="SAM" id="MobiDB-lite"/>
    </source>
</evidence>